<comment type="caution">
    <text evidence="10">The sequence shown here is derived from an EMBL/GenBank/DDBJ whole genome shotgun (WGS) entry which is preliminary data.</text>
</comment>
<dbReference type="PANTHER" id="PTHR23502">
    <property type="entry name" value="MAJOR FACILITATOR SUPERFAMILY"/>
    <property type="match status" value="1"/>
</dbReference>
<dbReference type="Pfam" id="PF07690">
    <property type="entry name" value="MFS_1"/>
    <property type="match status" value="1"/>
</dbReference>
<dbReference type="PROSITE" id="PS50850">
    <property type="entry name" value="MFS"/>
    <property type="match status" value="1"/>
</dbReference>
<reference evidence="10 11" key="1">
    <citation type="submission" date="2023-07" db="EMBL/GenBank/DDBJ databases">
        <title>Genomic Encyclopedia of Type Strains, Phase IV (KMG-IV): sequencing the most valuable type-strain genomes for metagenomic binning, comparative biology and taxonomic classification.</title>
        <authorList>
            <person name="Goeker M."/>
        </authorList>
    </citation>
    <scope>NUCLEOTIDE SEQUENCE [LARGE SCALE GENOMIC DNA]</scope>
    <source>
        <strain evidence="10 11">B1-1</strain>
    </source>
</reference>
<feature type="transmembrane region" description="Helical" evidence="8">
    <location>
        <begin position="113"/>
        <end position="134"/>
    </location>
</feature>
<feature type="transmembrane region" description="Helical" evidence="8">
    <location>
        <begin position="382"/>
        <end position="403"/>
    </location>
</feature>
<dbReference type="CDD" id="cd17320">
    <property type="entry name" value="MFS_MdfA_MDR_like"/>
    <property type="match status" value="1"/>
</dbReference>
<dbReference type="RefSeq" id="WP_266284019.1">
    <property type="nucleotide sequence ID" value="NZ_JAPKNF010000004.1"/>
</dbReference>
<feature type="domain" description="Major facilitator superfamily (MFS) profile" evidence="9">
    <location>
        <begin position="18"/>
        <end position="406"/>
    </location>
</feature>
<dbReference type="SUPFAM" id="SSF103473">
    <property type="entry name" value="MFS general substrate transporter"/>
    <property type="match status" value="1"/>
</dbReference>
<keyword evidence="8" id="KW-0997">Cell inner membrane</keyword>
<keyword evidence="4" id="KW-1003">Cell membrane</keyword>
<comment type="subcellular location">
    <subcellularLocation>
        <location evidence="8">Cell inner membrane</location>
        <topology evidence="8">Multi-pass membrane protein</topology>
    </subcellularLocation>
    <subcellularLocation>
        <location evidence="1">Cell membrane</location>
        <topology evidence="1">Multi-pass membrane protein</topology>
    </subcellularLocation>
</comment>
<comment type="similarity">
    <text evidence="2 8">Belongs to the major facilitator superfamily. Bcr/CmlA family.</text>
</comment>
<evidence type="ECO:0000313" key="10">
    <source>
        <dbReference type="EMBL" id="MDQ0518477.1"/>
    </source>
</evidence>
<feature type="transmembrane region" description="Helical" evidence="8">
    <location>
        <begin position="320"/>
        <end position="341"/>
    </location>
</feature>
<feature type="transmembrane region" description="Helical" evidence="8">
    <location>
        <begin position="221"/>
        <end position="244"/>
    </location>
</feature>
<evidence type="ECO:0000313" key="11">
    <source>
        <dbReference type="Proteomes" id="UP001223743"/>
    </source>
</evidence>
<gene>
    <name evidence="10" type="ORF">QO015_004090</name>
</gene>
<feature type="transmembrane region" description="Helical" evidence="8">
    <location>
        <begin position="292"/>
        <end position="314"/>
    </location>
</feature>
<dbReference type="InterPro" id="IPR004812">
    <property type="entry name" value="Efflux_drug-R_Bcr/CmlA"/>
</dbReference>
<keyword evidence="5 8" id="KW-0812">Transmembrane</keyword>
<dbReference type="Proteomes" id="UP001223743">
    <property type="component" value="Unassembled WGS sequence"/>
</dbReference>
<feature type="transmembrane region" description="Helical" evidence="8">
    <location>
        <begin position="89"/>
        <end position="107"/>
    </location>
</feature>
<feature type="transmembrane region" description="Helical" evidence="8">
    <location>
        <begin position="256"/>
        <end position="280"/>
    </location>
</feature>
<keyword evidence="3 8" id="KW-0813">Transport</keyword>
<keyword evidence="11" id="KW-1185">Reference proteome</keyword>
<dbReference type="InterPro" id="IPR036259">
    <property type="entry name" value="MFS_trans_sf"/>
</dbReference>
<dbReference type="Gene3D" id="1.20.1720.10">
    <property type="entry name" value="Multidrug resistance protein D"/>
    <property type="match status" value="1"/>
</dbReference>
<name>A0ABU0MC35_9HYPH</name>
<dbReference type="EMBL" id="JAUSWJ010000001">
    <property type="protein sequence ID" value="MDQ0518477.1"/>
    <property type="molecule type" value="Genomic_DNA"/>
</dbReference>
<evidence type="ECO:0000259" key="9">
    <source>
        <dbReference type="PROSITE" id="PS50850"/>
    </source>
</evidence>
<evidence type="ECO:0000256" key="6">
    <source>
        <dbReference type="ARBA" id="ARBA00022989"/>
    </source>
</evidence>
<dbReference type="InterPro" id="IPR020846">
    <property type="entry name" value="MFS_dom"/>
</dbReference>
<feature type="transmembrane region" description="Helical" evidence="8">
    <location>
        <begin position="174"/>
        <end position="192"/>
    </location>
</feature>
<accession>A0ABU0MC35</accession>
<evidence type="ECO:0000256" key="1">
    <source>
        <dbReference type="ARBA" id="ARBA00004651"/>
    </source>
</evidence>
<sequence>MSVMSTMPATREASAPSFLEFVVIIAFMMALGSMSIDNLLPAFDVIRSDFGLSSTNEVQLILSAYMIGFAIMQLVYGPASDIVGRKPTLMVGLVVFAIGSVIALYSTSFEMLLAARFIQGMGAAATRILSVAIVRDRFQGREMARVMSLTMMVFIIVPIFAPSIGSLFLLVGSWHTIFVSMLVLAALLAVWFGRRMPETLHPEYRMPFSMRRIADGARRCVSLRVTVGYATAMGLMFGALMGYLGSTQQIFETEVYGLGAIFPVVFGSLAAVMGVASFVNSKLVRRLGMRRLSHAGICGYLAFAVLMVGLAIAYDGKPPLLLFAVALAGCQFLFSLTMPNFNTMAMEPLGDIAGTASSLIGFYTTILGTVVGLVISQNFDGTVLPLALGFVVVGVVALATVLVTERGRLFHPQHADPLPGALADFGGH</sequence>
<dbReference type="NCBIfam" id="TIGR00710">
    <property type="entry name" value="efflux_Bcr_CflA"/>
    <property type="match status" value="1"/>
</dbReference>
<organism evidence="10 11">
    <name type="scientific">Kaistia geumhonensis</name>
    <dbReference type="NCBI Taxonomy" id="410839"/>
    <lineage>
        <taxon>Bacteria</taxon>
        <taxon>Pseudomonadati</taxon>
        <taxon>Pseudomonadota</taxon>
        <taxon>Alphaproteobacteria</taxon>
        <taxon>Hyphomicrobiales</taxon>
        <taxon>Kaistiaceae</taxon>
        <taxon>Kaistia</taxon>
    </lineage>
</organism>
<protein>
    <recommendedName>
        <fullName evidence="8">Bcr/CflA family efflux transporter</fullName>
    </recommendedName>
</protein>
<keyword evidence="7 8" id="KW-0472">Membrane</keyword>
<feature type="transmembrane region" description="Helical" evidence="8">
    <location>
        <begin position="21"/>
        <end position="40"/>
    </location>
</feature>
<dbReference type="PANTHER" id="PTHR23502:SF132">
    <property type="entry name" value="POLYAMINE TRANSPORTER 2-RELATED"/>
    <property type="match status" value="1"/>
</dbReference>
<dbReference type="InterPro" id="IPR011701">
    <property type="entry name" value="MFS"/>
</dbReference>
<evidence type="ECO:0000256" key="7">
    <source>
        <dbReference type="ARBA" id="ARBA00023136"/>
    </source>
</evidence>
<evidence type="ECO:0000256" key="2">
    <source>
        <dbReference type="ARBA" id="ARBA00006236"/>
    </source>
</evidence>
<proteinExistence type="inferred from homology"/>
<feature type="transmembrane region" description="Helical" evidence="8">
    <location>
        <begin position="353"/>
        <end position="376"/>
    </location>
</feature>
<feature type="transmembrane region" description="Helical" evidence="8">
    <location>
        <begin position="146"/>
        <end position="168"/>
    </location>
</feature>
<evidence type="ECO:0000256" key="3">
    <source>
        <dbReference type="ARBA" id="ARBA00022448"/>
    </source>
</evidence>
<evidence type="ECO:0000256" key="4">
    <source>
        <dbReference type="ARBA" id="ARBA00022475"/>
    </source>
</evidence>
<keyword evidence="6 8" id="KW-1133">Transmembrane helix</keyword>
<feature type="transmembrane region" description="Helical" evidence="8">
    <location>
        <begin position="60"/>
        <end position="77"/>
    </location>
</feature>
<evidence type="ECO:0000256" key="5">
    <source>
        <dbReference type="ARBA" id="ARBA00022692"/>
    </source>
</evidence>
<evidence type="ECO:0000256" key="8">
    <source>
        <dbReference type="RuleBase" id="RU365088"/>
    </source>
</evidence>